<feature type="transmembrane region" description="Helical" evidence="1">
    <location>
        <begin position="35"/>
        <end position="59"/>
    </location>
</feature>
<organism evidence="2 3">
    <name type="scientific">Bilophila wadsworthia (strain 3_1_6)</name>
    <dbReference type="NCBI Taxonomy" id="563192"/>
    <lineage>
        <taxon>Bacteria</taxon>
        <taxon>Pseudomonadati</taxon>
        <taxon>Thermodesulfobacteriota</taxon>
        <taxon>Desulfovibrionia</taxon>
        <taxon>Desulfovibrionales</taxon>
        <taxon>Desulfovibrionaceae</taxon>
        <taxon>Bilophila</taxon>
    </lineage>
</organism>
<keyword evidence="1" id="KW-1133">Transmembrane helix</keyword>
<reference evidence="2 3" key="1">
    <citation type="submission" date="2010-10" db="EMBL/GenBank/DDBJ databases">
        <authorList>
            <consortium name="The Broad Institute Genome Sequencing Platform"/>
            <person name="Ward D."/>
            <person name="Earl A."/>
            <person name="Feldgarden M."/>
            <person name="Young S.K."/>
            <person name="Gargeya S."/>
            <person name="Zeng Q."/>
            <person name="Alvarado L."/>
            <person name="Berlin A."/>
            <person name="Bochicchio J."/>
            <person name="Chapman S.B."/>
            <person name="Chen Z."/>
            <person name="Freedman E."/>
            <person name="Gellesch M."/>
            <person name="Goldberg J."/>
            <person name="Griggs A."/>
            <person name="Gujja S."/>
            <person name="Heilman E."/>
            <person name="Heiman D."/>
            <person name="Howarth C."/>
            <person name="Mehta T."/>
            <person name="Neiman D."/>
            <person name="Pearson M."/>
            <person name="Roberts A."/>
            <person name="Saif S."/>
            <person name="Shea T."/>
            <person name="Shenoy N."/>
            <person name="Sisk P."/>
            <person name="Stolte C."/>
            <person name="Sykes S."/>
            <person name="White J."/>
            <person name="Yandava C."/>
            <person name="Allen-Vercoe E."/>
            <person name="Sibley C."/>
            <person name="Ambrose C.E."/>
            <person name="Strauss J."/>
            <person name="Daigneault M."/>
            <person name="Haas B."/>
            <person name="Nusbaum C."/>
            <person name="Birren B."/>
        </authorList>
    </citation>
    <scope>NUCLEOTIDE SEQUENCE [LARGE SCALE GENOMIC DNA]</scope>
    <source>
        <strain evidence="2 3">3_1_6</strain>
    </source>
</reference>
<dbReference type="EMBL" id="ADCP02000001">
    <property type="protein sequence ID" value="EFV45431.1"/>
    <property type="molecule type" value="Genomic_DNA"/>
</dbReference>
<evidence type="ECO:0000256" key="1">
    <source>
        <dbReference type="SAM" id="Phobius"/>
    </source>
</evidence>
<sequence length="93" mass="10286">MDLKTRLSDIVNRYGFTKQEFSLCSESVLLHDARLCFQAGCTGYLLNVVLFLCATPFGILSGGKYVYLASCIVYAAVAFAVKHAALRNMVRIQ</sequence>
<keyword evidence="1" id="KW-0812">Transmembrane</keyword>
<accession>E5Y3H9</accession>
<gene>
    <name evidence="2" type="ORF">HMPREF0179_00740</name>
</gene>
<comment type="caution">
    <text evidence="2">The sequence shown here is derived from an EMBL/GenBank/DDBJ whole genome shotgun (WGS) entry which is preliminary data.</text>
</comment>
<feature type="transmembrane region" description="Helical" evidence="1">
    <location>
        <begin position="65"/>
        <end position="85"/>
    </location>
</feature>
<keyword evidence="3" id="KW-1185">Reference proteome</keyword>
<dbReference type="HOGENOM" id="CLU_2393929_0_0_7"/>
<keyword evidence="1" id="KW-0472">Membrane</keyword>
<reference evidence="2 3" key="2">
    <citation type="submission" date="2013-04" db="EMBL/GenBank/DDBJ databases">
        <title>The Genome Sequence of Bilophila wadsworthia 3_1_6.</title>
        <authorList>
            <consortium name="The Broad Institute Genomics Platform"/>
            <person name="Earl A."/>
            <person name="Ward D."/>
            <person name="Feldgarden M."/>
            <person name="Gevers D."/>
            <person name="Sibley C."/>
            <person name="Strauss J."/>
            <person name="Allen-Vercoe E."/>
            <person name="Walker B."/>
            <person name="Young S."/>
            <person name="Zeng Q."/>
            <person name="Gargeya S."/>
            <person name="Fitzgerald M."/>
            <person name="Haas B."/>
            <person name="Abouelleil A."/>
            <person name="Allen A.W."/>
            <person name="Alvarado L."/>
            <person name="Arachchi H.M."/>
            <person name="Berlin A.M."/>
            <person name="Chapman S.B."/>
            <person name="Gainer-Dewar J."/>
            <person name="Goldberg J."/>
            <person name="Griggs A."/>
            <person name="Gujja S."/>
            <person name="Hansen M."/>
            <person name="Howarth C."/>
            <person name="Imamovic A."/>
            <person name="Ireland A."/>
            <person name="Larimer J."/>
            <person name="McCowan C."/>
            <person name="Murphy C."/>
            <person name="Pearson M."/>
            <person name="Poon T.W."/>
            <person name="Priest M."/>
            <person name="Roberts A."/>
            <person name="Saif S."/>
            <person name="Shea T."/>
            <person name="Sisk P."/>
            <person name="Sykes S."/>
            <person name="Wortman J."/>
            <person name="Nusbaum C."/>
            <person name="Birren B."/>
        </authorList>
    </citation>
    <scope>NUCLEOTIDE SEQUENCE [LARGE SCALE GENOMIC DNA]</scope>
    <source>
        <strain evidence="2 3">3_1_6</strain>
    </source>
</reference>
<evidence type="ECO:0000313" key="3">
    <source>
        <dbReference type="Proteomes" id="UP000006034"/>
    </source>
</evidence>
<dbReference type="STRING" id="563192.HMPREF0179_00740"/>
<protein>
    <submittedName>
        <fullName evidence="2">Uncharacterized protein</fullName>
    </submittedName>
</protein>
<name>E5Y3H9_BILW3</name>
<dbReference type="AlphaFoldDB" id="E5Y3H9"/>
<proteinExistence type="predicted"/>
<dbReference type="Proteomes" id="UP000006034">
    <property type="component" value="Unassembled WGS sequence"/>
</dbReference>
<evidence type="ECO:0000313" key="2">
    <source>
        <dbReference type="EMBL" id="EFV45431.1"/>
    </source>
</evidence>